<proteinExistence type="predicted"/>
<reference evidence="1 2" key="1">
    <citation type="journal article" date="2021" name="Hortic Res">
        <title>The domestication of Cucurbita argyrosperma as revealed by the genome of its wild relative.</title>
        <authorList>
            <person name="Barrera-Redondo J."/>
            <person name="Sanchez-de la Vega G."/>
            <person name="Aguirre-Liguori J.A."/>
            <person name="Castellanos-Morales G."/>
            <person name="Gutierrez-Guerrero Y.T."/>
            <person name="Aguirre-Dugua X."/>
            <person name="Aguirre-Planter E."/>
            <person name="Tenaillon M.I."/>
            <person name="Lira-Saade R."/>
            <person name="Eguiarte L.E."/>
        </authorList>
    </citation>
    <scope>NUCLEOTIDE SEQUENCE [LARGE SCALE GENOMIC DNA]</scope>
    <source>
        <strain evidence="1">JBR-2021</strain>
    </source>
</reference>
<sequence>MKPKYSRCFCRSFRRSLSNIQLSSFCLGERGIFLCSCSSFHQIVDKAFVSWIYETLIIVDFSTEIRVENGINGR</sequence>
<accession>A0AAV6MJ37</accession>
<keyword evidence="2" id="KW-1185">Reference proteome</keyword>
<dbReference type="AlphaFoldDB" id="A0AAV6MJ37"/>
<evidence type="ECO:0000313" key="2">
    <source>
        <dbReference type="Proteomes" id="UP000685013"/>
    </source>
</evidence>
<organism evidence="1 2">
    <name type="scientific">Cucurbita argyrosperma subsp. sororia</name>
    <dbReference type="NCBI Taxonomy" id="37648"/>
    <lineage>
        <taxon>Eukaryota</taxon>
        <taxon>Viridiplantae</taxon>
        <taxon>Streptophyta</taxon>
        <taxon>Embryophyta</taxon>
        <taxon>Tracheophyta</taxon>
        <taxon>Spermatophyta</taxon>
        <taxon>Magnoliopsida</taxon>
        <taxon>eudicotyledons</taxon>
        <taxon>Gunneridae</taxon>
        <taxon>Pentapetalae</taxon>
        <taxon>rosids</taxon>
        <taxon>fabids</taxon>
        <taxon>Cucurbitales</taxon>
        <taxon>Cucurbitaceae</taxon>
        <taxon>Cucurbiteae</taxon>
        <taxon>Cucurbita</taxon>
    </lineage>
</organism>
<gene>
    <name evidence="1" type="ORF">SDJN03_22261</name>
</gene>
<evidence type="ECO:0000313" key="1">
    <source>
        <dbReference type="EMBL" id="KAG6582259.1"/>
    </source>
</evidence>
<protein>
    <submittedName>
        <fullName evidence="1">Uncharacterized protein</fullName>
    </submittedName>
</protein>
<name>A0AAV6MJ37_9ROSI</name>
<dbReference type="Proteomes" id="UP000685013">
    <property type="component" value="Chromosome 14"/>
</dbReference>
<feature type="non-terminal residue" evidence="1">
    <location>
        <position position="1"/>
    </location>
</feature>
<dbReference type="EMBL" id="JAGKQH010000014">
    <property type="protein sequence ID" value="KAG6582259.1"/>
    <property type="molecule type" value="Genomic_DNA"/>
</dbReference>
<comment type="caution">
    <text evidence="1">The sequence shown here is derived from an EMBL/GenBank/DDBJ whole genome shotgun (WGS) entry which is preliminary data.</text>
</comment>